<dbReference type="InterPro" id="IPR000917">
    <property type="entry name" value="Sulfatase_N"/>
</dbReference>
<dbReference type="STRING" id="760011.Spico_0366"/>
<feature type="domain" description="Sulfatase N-terminal" evidence="7">
    <location>
        <begin position="8"/>
        <end position="356"/>
    </location>
</feature>
<dbReference type="CDD" id="cd16155">
    <property type="entry name" value="sulfatase_like"/>
    <property type="match status" value="1"/>
</dbReference>
<comment type="cofactor">
    <cofactor evidence="1">
        <name>Ca(2+)</name>
        <dbReference type="ChEBI" id="CHEBI:29108"/>
    </cofactor>
</comment>
<dbReference type="InterPro" id="IPR050738">
    <property type="entry name" value="Sulfatase"/>
</dbReference>
<dbReference type="InterPro" id="IPR017850">
    <property type="entry name" value="Alkaline_phosphatase_core_sf"/>
</dbReference>
<dbReference type="EMBL" id="CP002659">
    <property type="protein sequence ID" value="AEC01595.1"/>
    <property type="molecule type" value="Genomic_DNA"/>
</dbReference>
<dbReference type="eggNOG" id="COG3119">
    <property type="taxonomic scope" value="Bacteria"/>
</dbReference>
<protein>
    <submittedName>
        <fullName evidence="8">Sulfatase</fullName>
    </submittedName>
</protein>
<keyword evidence="5" id="KW-0378">Hydrolase</keyword>
<dbReference type="OrthoDB" id="312425at2"/>
<dbReference type="KEGG" id="scc:Spico_0366"/>
<evidence type="ECO:0000256" key="2">
    <source>
        <dbReference type="ARBA" id="ARBA00008779"/>
    </source>
</evidence>
<dbReference type="PANTHER" id="PTHR42693:SF42">
    <property type="entry name" value="ARYLSULFATASE G"/>
    <property type="match status" value="1"/>
</dbReference>
<dbReference type="GO" id="GO:0004065">
    <property type="term" value="F:arylsulfatase activity"/>
    <property type="evidence" value="ECO:0007669"/>
    <property type="project" value="TreeGrafter"/>
</dbReference>
<evidence type="ECO:0000256" key="5">
    <source>
        <dbReference type="ARBA" id="ARBA00022801"/>
    </source>
</evidence>
<dbReference type="Proteomes" id="UP000007939">
    <property type="component" value="Chromosome"/>
</dbReference>
<evidence type="ECO:0000256" key="1">
    <source>
        <dbReference type="ARBA" id="ARBA00001913"/>
    </source>
</evidence>
<evidence type="ECO:0000256" key="4">
    <source>
        <dbReference type="ARBA" id="ARBA00022729"/>
    </source>
</evidence>
<reference evidence="9" key="1">
    <citation type="submission" date="2011-04" db="EMBL/GenBank/DDBJ databases">
        <title>The complete genome of Spirochaeta coccoides DSM 17374.</title>
        <authorList>
            <person name="Lucas S."/>
            <person name="Copeland A."/>
            <person name="Lapidus A."/>
            <person name="Bruce D."/>
            <person name="Goodwin L."/>
            <person name="Pitluck S."/>
            <person name="Peters L."/>
            <person name="Kyrpides N."/>
            <person name="Mavromatis K."/>
            <person name="Pagani I."/>
            <person name="Ivanova N."/>
            <person name="Ovchinnikova G."/>
            <person name="Lu M."/>
            <person name="Detter J.C."/>
            <person name="Tapia R."/>
            <person name="Han C."/>
            <person name="Land M."/>
            <person name="Hauser L."/>
            <person name="Markowitz V."/>
            <person name="Cheng J.-F."/>
            <person name="Hugenholtz P."/>
            <person name="Woyke T."/>
            <person name="Wu D."/>
            <person name="Spring S."/>
            <person name="Schroeder M."/>
            <person name="Brambilla E."/>
            <person name="Klenk H.-P."/>
            <person name="Eisen J.A."/>
        </authorList>
    </citation>
    <scope>NUCLEOTIDE SEQUENCE [LARGE SCALE GENOMIC DNA]</scope>
    <source>
        <strain evidence="9">ATCC BAA-1237 / DSM 17374 / SPN1</strain>
    </source>
</reference>
<keyword evidence="6" id="KW-0106">Calcium</keyword>
<gene>
    <name evidence="8" type="ordered locus">Spico_0366</name>
</gene>
<keyword evidence="9" id="KW-1185">Reference proteome</keyword>
<proteinExistence type="inferred from homology"/>
<accession>F4GHQ7</accession>
<reference evidence="8 9" key="2">
    <citation type="journal article" date="2012" name="Stand. Genomic Sci.">
        <title>Complete genome sequence of the termite hindgut bacterium Spirochaeta coccoides type strain (SPN1(T)), reclassification in the genus Sphaerochaeta as Sphaerochaeta coccoides comb. nov. and emendations of the family Spirochaetaceae and the genus Sphaerochaeta.</title>
        <authorList>
            <person name="Abt B."/>
            <person name="Han C."/>
            <person name="Scheuner C."/>
            <person name="Lu M."/>
            <person name="Lapidus A."/>
            <person name="Nolan M."/>
            <person name="Lucas S."/>
            <person name="Hammon N."/>
            <person name="Deshpande S."/>
            <person name="Cheng J.F."/>
            <person name="Tapia R."/>
            <person name="Goodwin L.A."/>
            <person name="Pitluck S."/>
            <person name="Liolios K."/>
            <person name="Pagani I."/>
            <person name="Ivanova N."/>
            <person name="Mavromatis K."/>
            <person name="Mikhailova N."/>
            <person name="Huntemann M."/>
            <person name="Pati A."/>
            <person name="Chen A."/>
            <person name="Palaniappan K."/>
            <person name="Land M."/>
            <person name="Hauser L."/>
            <person name="Brambilla E.M."/>
            <person name="Rohde M."/>
            <person name="Spring S."/>
            <person name="Gronow S."/>
            <person name="Goker M."/>
            <person name="Woyke T."/>
            <person name="Bristow J."/>
            <person name="Eisen J.A."/>
            <person name="Markowitz V."/>
            <person name="Hugenholtz P."/>
            <person name="Kyrpides N.C."/>
            <person name="Klenk H.P."/>
            <person name="Detter J.C."/>
        </authorList>
    </citation>
    <scope>NUCLEOTIDE SEQUENCE [LARGE SCALE GENOMIC DNA]</scope>
    <source>
        <strain evidence="9">ATCC BAA-1237 / DSM 17374 / SPN1</strain>
    </source>
</reference>
<dbReference type="GO" id="GO:0046872">
    <property type="term" value="F:metal ion binding"/>
    <property type="evidence" value="ECO:0007669"/>
    <property type="project" value="UniProtKB-KW"/>
</dbReference>
<keyword evidence="3" id="KW-0479">Metal-binding</keyword>
<evidence type="ECO:0000313" key="9">
    <source>
        <dbReference type="Proteomes" id="UP000007939"/>
    </source>
</evidence>
<dbReference type="Gene3D" id="3.40.720.10">
    <property type="entry name" value="Alkaline Phosphatase, subunit A"/>
    <property type="match status" value="1"/>
</dbReference>
<evidence type="ECO:0000256" key="6">
    <source>
        <dbReference type="ARBA" id="ARBA00022837"/>
    </source>
</evidence>
<dbReference type="AlphaFoldDB" id="F4GHQ7"/>
<dbReference type="PANTHER" id="PTHR42693">
    <property type="entry name" value="ARYLSULFATASE FAMILY MEMBER"/>
    <property type="match status" value="1"/>
</dbReference>
<dbReference type="Pfam" id="PF00884">
    <property type="entry name" value="Sulfatase"/>
    <property type="match status" value="1"/>
</dbReference>
<dbReference type="SUPFAM" id="SSF53649">
    <property type="entry name" value="Alkaline phosphatase-like"/>
    <property type="match status" value="1"/>
</dbReference>
<keyword evidence="4" id="KW-0732">Signal</keyword>
<dbReference type="HOGENOM" id="CLU_006332_9_3_12"/>
<evidence type="ECO:0000256" key="3">
    <source>
        <dbReference type="ARBA" id="ARBA00022723"/>
    </source>
</evidence>
<comment type="similarity">
    <text evidence="2">Belongs to the sulfatase family.</text>
</comment>
<name>F4GHQ7_PARC1</name>
<evidence type="ECO:0000313" key="8">
    <source>
        <dbReference type="EMBL" id="AEC01595.1"/>
    </source>
</evidence>
<sequence length="464" mass="52680">MNMSEKAPNILFIVTDDQRYDTINALGNEEIITPNFDRLVSEGTSFLNAYIPCGLTGAVCMPSRAMIHTGKGLYGLQGNGEDIPCQDTLLGEHLIRHGYHAFGTGKWHNGPSSYTRSFTEGDNAFFSGMWDHWNVPVCKHDPTGEYDNVINFVMDFYNAKDVTKIYCDSFNPGIHSSNLLADTTIQFLENYEGTAPFFCYTAFLAPHDPRTMPQEFHNMYDGRKVSVPANFLPEYPVSYGDGRIRDEMLAPYPRTPERIIAELTDYYAMITHVDHEIGRILDVLRKKGLYEDTLIIFCSDNGLGLGSHAFMGKQNHFEHSIKVPLIFAGSGIPRGRTVTANVYLHDIYPTLCELLGLDIPASVEGRSFLKCFSTNVQHREELYYSYGSTIRSIRSGDYKLMEYIGLNGERSSLLYDIAHDSMELHDLFAPDEPLVAELRTRLLVVREQEGDVNRPESRMFWERY</sequence>
<organism evidence="8 9">
    <name type="scientific">Parasphaerochaeta coccoides (strain ATCC BAA-1237 / DSM 17374 / SPN1)</name>
    <name type="common">Sphaerochaeta coccoides</name>
    <dbReference type="NCBI Taxonomy" id="760011"/>
    <lineage>
        <taxon>Bacteria</taxon>
        <taxon>Pseudomonadati</taxon>
        <taxon>Spirochaetota</taxon>
        <taxon>Spirochaetia</taxon>
        <taxon>Spirochaetales</taxon>
        <taxon>Sphaerochaetaceae</taxon>
        <taxon>Parasphaerochaeta</taxon>
    </lineage>
</organism>
<evidence type="ECO:0000259" key="7">
    <source>
        <dbReference type="Pfam" id="PF00884"/>
    </source>
</evidence>